<proteinExistence type="predicted"/>
<dbReference type="AlphaFoldDB" id="A0A8J2U8Q2"/>
<keyword evidence="2" id="KW-1185">Reference proteome</keyword>
<evidence type="ECO:0000313" key="2">
    <source>
        <dbReference type="Proteomes" id="UP000607559"/>
    </source>
</evidence>
<accession>A0A8J2U8Q2</accession>
<evidence type="ECO:0008006" key="3">
    <source>
        <dbReference type="Google" id="ProtNLM"/>
    </source>
</evidence>
<evidence type="ECO:0000313" key="1">
    <source>
        <dbReference type="EMBL" id="GGA87224.1"/>
    </source>
</evidence>
<reference evidence="1" key="1">
    <citation type="journal article" date="2014" name="Int. J. Syst. Evol. Microbiol.">
        <title>Complete genome sequence of Corynebacterium casei LMG S-19264T (=DSM 44701T), isolated from a smear-ripened cheese.</title>
        <authorList>
            <consortium name="US DOE Joint Genome Institute (JGI-PGF)"/>
            <person name="Walter F."/>
            <person name="Albersmeier A."/>
            <person name="Kalinowski J."/>
            <person name="Ruckert C."/>
        </authorList>
    </citation>
    <scope>NUCLEOTIDE SEQUENCE</scope>
    <source>
        <strain evidence="1">CGMCC 1.15448</strain>
    </source>
</reference>
<reference evidence="1" key="2">
    <citation type="submission" date="2020-09" db="EMBL/GenBank/DDBJ databases">
        <authorList>
            <person name="Sun Q."/>
            <person name="Zhou Y."/>
        </authorList>
    </citation>
    <scope>NUCLEOTIDE SEQUENCE</scope>
    <source>
        <strain evidence="1">CGMCC 1.15448</strain>
    </source>
</reference>
<name>A0A8J2U8Q2_9BACT</name>
<protein>
    <recommendedName>
        <fullName evidence="3">WbqC-like protein</fullName>
    </recommendedName>
</protein>
<dbReference type="InterPro" id="IPR014985">
    <property type="entry name" value="WbqC"/>
</dbReference>
<dbReference type="Proteomes" id="UP000607559">
    <property type="component" value="Unassembled WGS sequence"/>
</dbReference>
<organism evidence="1 2">
    <name type="scientific">Puia dinghuensis</name>
    <dbReference type="NCBI Taxonomy" id="1792502"/>
    <lineage>
        <taxon>Bacteria</taxon>
        <taxon>Pseudomonadati</taxon>
        <taxon>Bacteroidota</taxon>
        <taxon>Chitinophagia</taxon>
        <taxon>Chitinophagales</taxon>
        <taxon>Chitinophagaceae</taxon>
        <taxon>Puia</taxon>
    </lineage>
</organism>
<sequence length="206" mass="24471">MKLIFDIQYFPSVIFYKNSYNFTHIVIEQCETYQKMSFRNRCQIAGAEGIVDLSIPLVKGRDQKTFIRDVRIADGLPWQAQHWKTIVSCYNRSPWFEFYRDELESLYRKPFDFLIDWDLSCLEWSFRMLGLTPSIGLTESYQKSYADGEEWVDMRETLLPKTREVWGVATSRYRQVFEERTGFVPGLSILDLLFCEGKNAIRYIRS</sequence>
<gene>
    <name evidence="1" type="ORF">GCM10011511_07960</name>
</gene>
<dbReference type="Pfam" id="PF08889">
    <property type="entry name" value="WbqC"/>
    <property type="match status" value="1"/>
</dbReference>
<dbReference type="RefSeq" id="WP_188928782.1">
    <property type="nucleotide sequence ID" value="NZ_BMJC01000001.1"/>
</dbReference>
<comment type="caution">
    <text evidence="1">The sequence shown here is derived from an EMBL/GenBank/DDBJ whole genome shotgun (WGS) entry which is preliminary data.</text>
</comment>
<dbReference type="EMBL" id="BMJC01000001">
    <property type="protein sequence ID" value="GGA87224.1"/>
    <property type="molecule type" value="Genomic_DNA"/>
</dbReference>